<dbReference type="Proteomes" id="UP001612741">
    <property type="component" value="Unassembled WGS sequence"/>
</dbReference>
<accession>A0ABW7Z4A6</accession>
<evidence type="ECO:0000256" key="1">
    <source>
        <dbReference type="SAM" id="MobiDB-lite"/>
    </source>
</evidence>
<dbReference type="InterPro" id="IPR025711">
    <property type="entry name" value="PepSY"/>
</dbReference>
<feature type="region of interest" description="Disordered" evidence="1">
    <location>
        <begin position="13"/>
        <end position="65"/>
    </location>
</feature>
<dbReference type="Gene3D" id="3.30.505.20">
    <property type="match status" value="1"/>
</dbReference>
<keyword evidence="4" id="KW-1185">Reference proteome</keyword>
<name>A0ABW7Z4A6_9ACTN</name>
<evidence type="ECO:0000313" key="3">
    <source>
        <dbReference type="EMBL" id="MFI6502787.1"/>
    </source>
</evidence>
<proteinExistence type="predicted"/>
<dbReference type="RefSeq" id="WP_397088319.1">
    <property type="nucleotide sequence ID" value="NZ_JBITGY010000010.1"/>
</dbReference>
<protein>
    <submittedName>
        <fullName evidence="3">PepSY domain-containing protein</fullName>
    </submittedName>
</protein>
<dbReference type="EMBL" id="JBITGY010000010">
    <property type="protein sequence ID" value="MFI6502787.1"/>
    <property type="molecule type" value="Genomic_DNA"/>
</dbReference>
<gene>
    <name evidence="3" type="ORF">ACIBG2_35785</name>
</gene>
<reference evidence="3 4" key="1">
    <citation type="submission" date="2024-10" db="EMBL/GenBank/DDBJ databases">
        <title>The Natural Products Discovery Center: Release of the First 8490 Sequenced Strains for Exploring Actinobacteria Biosynthetic Diversity.</title>
        <authorList>
            <person name="Kalkreuter E."/>
            <person name="Kautsar S.A."/>
            <person name="Yang D."/>
            <person name="Bader C.D."/>
            <person name="Teijaro C.N."/>
            <person name="Fluegel L."/>
            <person name="Davis C.M."/>
            <person name="Simpson J.R."/>
            <person name="Lauterbach L."/>
            <person name="Steele A.D."/>
            <person name="Gui C."/>
            <person name="Meng S."/>
            <person name="Li G."/>
            <person name="Viehrig K."/>
            <person name="Ye F."/>
            <person name="Su P."/>
            <person name="Kiefer A.F."/>
            <person name="Nichols A."/>
            <person name="Cepeda A.J."/>
            <person name="Yan W."/>
            <person name="Fan B."/>
            <person name="Jiang Y."/>
            <person name="Adhikari A."/>
            <person name="Zheng C.-J."/>
            <person name="Schuster L."/>
            <person name="Cowan T.M."/>
            <person name="Smanski M.J."/>
            <person name="Chevrette M.G."/>
            <person name="De Carvalho L.P.S."/>
            <person name="Shen B."/>
        </authorList>
    </citation>
    <scope>NUCLEOTIDE SEQUENCE [LARGE SCALE GENOMIC DNA]</scope>
    <source>
        <strain evidence="3 4">NPDC050545</strain>
    </source>
</reference>
<dbReference type="Gene3D" id="3.10.450.40">
    <property type="match status" value="1"/>
</dbReference>
<evidence type="ECO:0000259" key="2">
    <source>
        <dbReference type="Pfam" id="PF03413"/>
    </source>
</evidence>
<evidence type="ECO:0000313" key="4">
    <source>
        <dbReference type="Proteomes" id="UP001612741"/>
    </source>
</evidence>
<feature type="region of interest" description="Disordered" evidence="1">
    <location>
        <begin position="183"/>
        <end position="216"/>
    </location>
</feature>
<organism evidence="3 4">
    <name type="scientific">Nonomuraea typhae</name>
    <dbReference type="NCBI Taxonomy" id="2603600"/>
    <lineage>
        <taxon>Bacteria</taxon>
        <taxon>Bacillati</taxon>
        <taxon>Actinomycetota</taxon>
        <taxon>Actinomycetes</taxon>
        <taxon>Streptosporangiales</taxon>
        <taxon>Streptosporangiaceae</taxon>
        <taxon>Nonomuraea</taxon>
    </lineage>
</organism>
<comment type="caution">
    <text evidence="3">The sequence shown here is derived from an EMBL/GenBank/DDBJ whole genome shotgun (WGS) entry which is preliminary data.</text>
</comment>
<feature type="domain" description="PepSY" evidence="2">
    <location>
        <begin position="141"/>
        <end position="198"/>
    </location>
</feature>
<dbReference type="Pfam" id="PF03413">
    <property type="entry name" value="PepSY"/>
    <property type="match status" value="1"/>
</dbReference>
<feature type="compositionally biased region" description="Low complexity" evidence="1">
    <location>
        <begin position="13"/>
        <end position="62"/>
    </location>
</feature>
<sequence>MAAALLATAACGTTSTTGTNAAEGAKAAAGAQPWAGSAASPSGPTDAPLESPDATGTPTTSPGAGGAVAAGAAALAAVSGTVTEIDRAGDTGVWRVVVVGEDGTENYVRVDNTGKVVAGPSAEANDPMEKAAYKALADAAKVTYTEAADKVTAEAPGAEITELQLDMDKGVAVWEAKTVTPDGARKKVKINAADGSVVTPPPPDGGYSTPWPTSTG</sequence>